<evidence type="ECO:0000313" key="2">
    <source>
        <dbReference type="EMBL" id="ANP52379.1"/>
    </source>
</evidence>
<reference evidence="2 3" key="1">
    <citation type="submission" date="2016-06" db="EMBL/GenBank/DDBJ databases">
        <title>Complete genome sequence of Streptomyces griseochromogenes ATCC 14511, the Blasticidin S producer.</title>
        <authorList>
            <person name="Wu L."/>
        </authorList>
    </citation>
    <scope>NUCLEOTIDE SEQUENCE [LARGE SCALE GENOMIC DNA]</scope>
    <source>
        <strain evidence="2 3">ATCC 14511</strain>
    </source>
</reference>
<dbReference type="AlphaFoldDB" id="A0A1B1B0P3"/>
<proteinExistence type="predicted"/>
<organism evidence="2 3">
    <name type="scientific">Streptomyces griseochromogenes</name>
    <dbReference type="NCBI Taxonomy" id="68214"/>
    <lineage>
        <taxon>Bacteria</taxon>
        <taxon>Bacillati</taxon>
        <taxon>Actinomycetota</taxon>
        <taxon>Actinomycetes</taxon>
        <taxon>Kitasatosporales</taxon>
        <taxon>Streptomycetaceae</taxon>
        <taxon>Streptomyces</taxon>
    </lineage>
</organism>
<name>A0A1B1B0P3_9ACTN</name>
<feature type="region of interest" description="Disordered" evidence="1">
    <location>
        <begin position="1"/>
        <end position="35"/>
    </location>
</feature>
<dbReference type="KEGG" id="sgs:AVL59_25110"/>
<dbReference type="EMBL" id="CP016279">
    <property type="protein sequence ID" value="ANP52379.1"/>
    <property type="molecule type" value="Genomic_DNA"/>
</dbReference>
<feature type="region of interest" description="Disordered" evidence="1">
    <location>
        <begin position="51"/>
        <end position="75"/>
    </location>
</feature>
<protein>
    <submittedName>
        <fullName evidence="2">Uncharacterized protein</fullName>
    </submittedName>
</protein>
<evidence type="ECO:0000256" key="1">
    <source>
        <dbReference type="SAM" id="MobiDB-lite"/>
    </source>
</evidence>
<sequence>MSSWAALERPDMGAVDHCSRHVQPTGGPQLGKQHLVQPLPDPALFQSRGLRQQVIPEPDPSSAGSHSQRIPVWRTNRIPHRTLRLSGCLRPGCRG</sequence>
<accession>A0A1B1B0P3</accession>
<gene>
    <name evidence="2" type="ORF">AVL59_25110</name>
</gene>
<dbReference type="Proteomes" id="UP000092659">
    <property type="component" value="Chromosome"/>
</dbReference>
<evidence type="ECO:0000313" key="3">
    <source>
        <dbReference type="Proteomes" id="UP000092659"/>
    </source>
</evidence>